<dbReference type="Gene3D" id="3.30.40.250">
    <property type="match status" value="1"/>
</dbReference>
<dbReference type="Proteomes" id="UP001189757">
    <property type="component" value="Unassembled WGS sequence"/>
</dbReference>
<dbReference type="PANTHER" id="PTHR37809">
    <property type="entry name" value="RIBOSOMAL PROTEIN S12 METHYLTHIOTRANSFERASE ACCESSORY FACTOR YCAO"/>
    <property type="match status" value="1"/>
</dbReference>
<name>A0ABM9K916_9RALS</name>
<dbReference type="PANTHER" id="PTHR37809:SF1">
    <property type="entry name" value="RIBOSOMAL PROTEIN S12 METHYLTHIOTRANSFERASE ACCESSORY FACTOR YCAO"/>
    <property type="match status" value="1"/>
</dbReference>
<reference evidence="2 3" key="1">
    <citation type="submission" date="2023-07" db="EMBL/GenBank/DDBJ databases">
        <authorList>
            <person name="Peeters C."/>
        </authorList>
    </citation>
    <scope>NUCLEOTIDE SEQUENCE [LARGE SCALE GENOMIC DNA]</scope>
    <source>
        <strain evidence="2 3">LMG 18101</strain>
    </source>
</reference>
<organism evidence="2 3">
    <name type="scientific">Ralstonia flaminis</name>
    <dbReference type="NCBI Taxonomy" id="3058597"/>
    <lineage>
        <taxon>Bacteria</taxon>
        <taxon>Pseudomonadati</taxon>
        <taxon>Pseudomonadota</taxon>
        <taxon>Betaproteobacteria</taxon>
        <taxon>Burkholderiales</taxon>
        <taxon>Burkholderiaceae</taxon>
        <taxon>Ralstonia</taxon>
    </lineage>
</organism>
<keyword evidence="3" id="KW-1185">Reference proteome</keyword>
<dbReference type="InterPro" id="IPR003776">
    <property type="entry name" value="YcaO-like_dom"/>
</dbReference>
<comment type="caution">
    <text evidence="2">The sequence shown here is derived from an EMBL/GenBank/DDBJ whole genome shotgun (WGS) entry which is preliminary data.</text>
</comment>
<dbReference type="Pfam" id="PF02624">
    <property type="entry name" value="YcaO"/>
    <property type="match status" value="1"/>
</dbReference>
<proteinExistence type="predicted"/>
<evidence type="ECO:0000313" key="3">
    <source>
        <dbReference type="Proteomes" id="UP001189757"/>
    </source>
</evidence>
<dbReference type="PROSITE" id="PS51664">
    <property type="entry name" value="YCAO"/>
    <property type="match status" value="1"/>
</dbReference>
<accession>A0ABM9K916</accession>
<dbReference type="Gene3D" id="3.30.1330.230">
    <property type="match status" value="1"/>
</dbReference>
<gene>
    <name evidence="2" type="ORF">LMG18101_03389</name>
</gene>
<evidence type="ECO:0000259" key="1">
    <source>
        <dbReference type="PROSITE" id="PS51664"/>
    </source>
</evidence>
<protein>
    <recommendedName>
        <fullName evidence="1">YcaO domain-containing protein</fullName>
    </recommendedName>
</protein>
<dbReference type="RefSeq" id="WP_316681692.1">
    <property type="nucleotide sequence ID" value="NZ_CATZLL010000011.1"/>
</dbReference>
<sequence length="391" mass="42909">MPTIHLSQEGSTTGAHGQYLICAEVTLDDERTHTGFGRDADQQIAQDKAISEAIERLAFRTLPDTQWATAAQMPSRIEPDALVRYLPEQYADPSFCIAAFREDVPYHWVAMRDVMDNSITYALADFVCSPAAFTPTYLSQLVTHATSSGCASGPDLNTCIERAVLELVERDAFMRHWFAQQPGRSIDRNTLPDDLRERVEHLEHLGAASGVQCLHLGHHPTWMVWVQREAAHFTTVGSACSFDAEGALRNAFAEAEALALAHMDAPLDHAIEPANVRTPADHRTLYATPAYFRQADRLWADSGDSAPYAKAAATFRGDAATLFNRLGTAGHRPCWTELAPPGGTPVIGDRAIHTVRALAPGLIPISFGYRREPLGMDCWRQAVPGAIHPFA</sequence>
<dbReference type="Gene3D" id="3.30.160.660">
    <property type="match status" value="1"/>
</dbReference>
<dbReference type="EMBL" id="CATZLL010000011">
    <property type="protein sequence ID" value="CAJ0817789.1"/>
    <property type="molecule type" value="Genomic_DNA"/>
</dbReference>
<feature type="domain" description="YcaO" evidence="1">
    <location>
        <begin position="35"/>
        <end position="391"/>
    </location>
</feature>
<evidence type="ECO:0000313" key="2">
    <source>
        <dbReference type="EMBL" id="CAJ0817789.1"/>
    </source>
</evidence>